<reference evidence="2" key="2">
    <citation type="journal article" date="2015" name="Data Brief">
        <title>Shoot transcriptome of the giant reed, Arundo donax.</title>
        <authorList>
            <person name="Barrero R.A."/>
            <person name="Guerrero F.D."/>
            <person name="Moolhuijzen P."/>
            <person name="Goolsby J.A."/>
            <person name="Tidwell J."/>
            <person name="Bellgard S.E."/>
            <person name="Bellgard M.I."/>
        </authorList>
    </citation>
    <scope>NUCLEOTIDE SEQUENCE</scope>
    <source>
        <tissue evidence="2">Shoot tissue taken approximately 20 cm above the soil surface</tissue>
    </source>
</reference>
<dbReference type="AlphaFoldDB" id="A0A0A9G282"/>
<evidence type="ECO:0000313" key="2">
    <source>
        <dbReference type="EMBL" id="JAE19195.1"/>
    </source>
</evidence>
<organism evidence="2">
    <name type="scientific">Arundo donax</name>
    <name type="common">Giant reed</name>
    <name type="synonym">Donax arundinaceus</name>
    <dbReference type="NCBI Taxonomy" id="35708"/>
    <lineage>
        <taxon>Eukaryota</taxon>
        <taxon>Viridiplantae</taxon>
        <taxon>Streptophyta</taxon>
        <taxon>Embryophyta</taxon>
        <taxon>Tracheophyta</taxon>
        <taxon>Spermatophyta</taxon>
        <taxon>Magnoliopsida</taxon>
        <taxon>Liliopsida</taxon>
        <taxon>Poales</taxon>
        <taxon>Poaceae</taxon>
        <taxon>PACMAD clade</taxon>
        <taxon>Arundinoideae</taxon>
        <taxon>Arundineae</taxon>
        <taxon>Arundo</taxon>
    </lineage>
</organism>
<sequence>MPITRNQRGQSQIQSESPPKAHQTASPISKNKRAS</sequence>
<evidence type="ECO:0000256" key="1">
    <source>
        <dbReference type="SAM" id="MobiDB-lite"/>
    </source>
</evidence>
<protein>
    <submittedName>
        <fullName evidence="2">Uncharacterized protein</fullName>
    </submittedName>
</protein>
<accession>A0A0A9G282</accession>
<proteinExistence type="predicted"/>
<feature type="region of interest" description="Disordered" evidence="1">
    <location>
        <begin position="1"/>
        <end position="35"/>
    </location>
</feature>
<reference evidence="2" key="1">
    <citation type="submission" date="2014-09" db="EMBL/GenBank/DDBJ databases">
        <authorList>
            <person name="Magalhaes I.L.F."/>
            <person name="Oliveira U."/>
            <person name="Santos F.R."/>
            <person name="Vidigal T.H.D.A."/>
            <person name="Brescovit A.D."/>
            <person name="Santos A.J."/>
        </authorList>
    </citation>
    <scope>NUCLEOTIDE SEQUENCE</scope>
    <source>
        <tissue evidence="2">Shoot tissue taken approximately 20 cm above the soil surface</tissue>
    </source>
</reference>
<feature type="compositionally biased region" description="Polar residues" evidence="1">
    <location>
        <begin position="1"/>
        <end position="29"/>
    </location>
</feature>
<name>A0A0A9G282_ARUDO</name>
<dbReference type="EMBL" id="GBRH01178701">
    <property type="protein sequence ID" value="JAE19195.1"/>
    <property type="molecule type" value="Transcribed_RNA"/>
</dbReference>